<keyword evidence="1 5" id="KW-0489">Methyltransferase</keyword>
<dbReference type="PROSITE" id="PS51686">
    <property type="entry name" value="SAM_MT_RSMB_NOP"/>
    <property type="match status" value="1"/>
</dbReference>
<accession>A0ABW4GBD3</accession>
<proteinExistence type="inferred from homology"/>
<comment type="caution">
    <text evidence="5">Lacks conserved residue(s) required for the propagation of feature annotation.</text>
</comment>
<dbReference type="RefSeq" id="WP_219538373.1">
    <property type="nucleotide sequence ID" value="NZ_JAHKRM010000047.1"/>
</dbReference>
<keyword evidence="9" id="KW-1185">Reference proteome</keyword>
<organism evidence="8 9">
    <name type="scientific">Nonomuraea guangzhouensis</name>
    <dbReference type="NCBI Taxonomy" id="1291555"/>
    <lineage>
        <taxon>Bacteria</taxon>
        <taxon>Bacillati</taxon>
        <taxon>Actinomycetota</taxon>
        <taxon>Actinomycetes</taxon>
        <taxon>Streptosporangiales</taxon>
        <taxon>Streptosporangiaceae</taxon>
        <taxon>Nonomuraea</taxon>
    </lineage>
</organism>
<gene>
    <name evidence="8" type="ORF">ACFSJ0_23800</name>
</gene>
<sequence>MGQGPRRRNEGTPAGQGGGRGGQGSARGGQGGGPAGQGGARGGQGGSAGHGGGRAGQGGGRGGGQARGRSRGPARDQARNAAFDVMRAVDERDSYANLLMPRLLRERGVKGRDAALATELAYGTLRGLGTYDAIIEMCVDRAPDPDVRDALRLGAHQLLKMRVPPHAAVGTTVDLVRLRIGAGAAKFVNAVLRKIGSRTIEEWIPIVAPDEARDPAGHLSVAYSHPRWIVSAFRDALGGRAGEVADLLAADNERPLVTLVARPGRSSVEELTDSGADPGRYSPYAAYLPEGDPGRIPAVAETRAAVQDEASQLVALALTRVPLDGRDERWLDMCAGPGGKAGLLDAIATYGDLAASGGHGFADSDDRDAADTIPAAGDGVGSGGRVAFAAASGGRAVAYPGGARLVAADVQYHRARLVWQTTRDAAVVTADGTEPAWRPGAFDRIMLDAPCTGLGALRRRPEARWRRDPAGIAELGRLQRRLLDAALDAVRPGGVVAYVTCSPHLAETRVVVGDVAGRRGDVEQLDARDYLPEIDGLGDGPHVQFWPHRHGTDAMFLALLRKRPL</sequence>
<evidence type="ECO:0000256" key="4">
    <source>
        <dbReference type="ARBA" id="ARBA00022884"/>
    </source>
</evidence>
<name>A0ABW4GBD3_9ACTN</name>
<evidence type="ECO:0000256" key="2">
    <source>
        <dbReference type="ARBA" id="ARBA00022679"/>
    </source>
</evidence>
<feature type="active site" description="Nucleophile" evidence="5">
    <location>
        <position position="501"/>
    </location>
</feature>
<feature type="region of interest" description="Disordered" evidence="6">
    <location>
        <begin position="1"/>
        <end position="78"/>
    </location>
</feature>
<feature type="compositionally biased region" description="Gly residues" evidence="6">
    <location>
        <begin position="14"/>
        <end position="66"/>
    </location>
</feature>
<comment type="similarity">
    <text evidence="5">Belongs to the class I-like SAM-binding methyltransferase superfamily. RsmB/NOP family.</text>
</comment>
<evidence type="ECO:0000259" key="7">
    <source>
        <dbReference type="PROSITE" id="PS51686"/>
    </source>
</evidence>
<comment type="caution">
    <text evidence="8">The sequence shown here is derived from an EMBL/GenBank/DDBJ whole genome shotgun (WGS) entry which is preliminary data.</text>
</comment>
<dbReference type="EMBL" id="JBHUCM010000018">
    <property type="protein sequence ID" value="MFD1540098.1"/>
    <property type="molecule type" value="Genomic_DNA"/>
</dbReference>
<dbReference type="Pfam" id="PF01189">
    <property type="entry name" value="Methyltr_RsmB-F"/>
    <property type="match status" value="1"/>
</dbReference>
<evidence type="ECO:0000313" key="9">
    <source>
        <dbReference type="Proteomes" id="UP001597097"/>
    </source>
</evidence>
<dbReference type="InterPro" id="IPR023267">
    <property type="entry name" value="RCMT"/>
</dbReference>
<dbReference type="Proteomes" id="UP001597097">
    <property type="component" value="Unassembled WGS sequence"/>
</dbReference>
<reference evidence="9" key="1">
    <citation type="journal article" date="2019" name="Int. J. Syst. Evol. Microbiol.">
        <title>The Global Catalogue of Microorganisms (GCM) 10K type strain sequencing project: providing services to taxonomists for standard genome sequencing and annotation.</title>
        <authorList>
            <consortium name="The Broad Institute Genomics Platform"/>
            <consortium name="The Broad Institute Genome Sequencing Center for Infectious Disease"/>
            <person name="Wu L."/>
            <person name="Ma J."/>
        </authorList>
    </citation>
    <scope>NUCLEOTIDE SEQUENCE [LARGE SCALE GENOMIC DNA]</scope>
    <source>
        <strain evidence="9">CGMCC 1.15399</strain>
    </source>
</reference>
<dbReference type="InterPro" id="IPR049560">
    <property type="entry name" value="MeTrfase_RsmB-F_NOP2_cat"/>
</dbReference>
<protein>
    <submittedName>
        <fullName evidence="8">RsmB/NOP family class I SAM-dependent RNA methyltransferase</fullName>
        <ecNumber evidence="8">2.1.1.-</ecNumber>
    </submittedName>
</protein>
<evidence type="ECO:0000313" key="8">
    <source>
        <dbReference type="EMBL" id="MFD1540098.1"/>
    </source>
</evidence>
<evidence type="ECO:0000256" key="1">
    <source>
        <dbReference type="ARBA" id="ARBA00022603"/>
    </source>
</evidence>
<dbReference type="InterPro" id="IPR001678">
    <property type="entry name" value="MeTrfase_RsmB-F_NOP2_dom"/>
</dbReference>
<evidence type="ECO:0000256" key="5">
    <source>
        <dbReference type="PROSITE-ProRule" id="PRU01023"/>
    </source>
</evidence>
<dbReference type="EC" id="2.1.1.-" evidence="8"/>
<dbReference type="Pfam" id="PF01029">
    <property type="entry name" value="NusB"/>
    <property type="match status" value="1"/>
</dbReference>
<evidence type="ECO:0000256" key="3">
    <source>
        <dbReference type="ARBA" id="ARBA00022691"/>
    </source>
</evidence>
<evidence type="ECO:0000256" key="6">
    <source>
        <dbReference type="SAM" id="MobiDB-lite"/>
    </source>
</evidence>
<dbReference type="PANTHER" id="PTHR22807:SF53">
    <property type="entry name" value="RIBOSOMAL RNA SMALL SUBUNIT METHYLTRANSFERASE B-RELATED"/>
    <property type="match status" value="1"/>
</dbReference>
<dbReference type="GO" id="GO:0008168">
    <property type="term" value="F:methyltransferase activity"/>
    <property type="evidence" value="ECO:0007669"/>
    <property type="project" value="UniProtKB-KW"/>
</dbReference>
<feature type="binding site" evidence="5">
    <location>
        <begin position="334"/>
        <end position="340"/>
    </location>
    <ligand>
        <name>S-adenosyl-L-methionine</name>
        <dbReference type="ChEBI" id="CHEBI:59789"/>
    </ligand>
</feature>
<keyword evidence="4 5" id="KW-0694">RNA-binding</keyword>
<dbReference type="InterPro" id="IPR006027">
    <property type="entry name" value="NusB_RsmB_TIM44"/>
</dbReference>
<dbReference type="PANTHER" id="PTHR22807">
    <property type="entry name" value="NOP2 YEAST -RELATED NOL1/NOP2/FMU SUN DOMAIN-CONTAINING"/>
    <property type="match status" value="1"/>
</dbReference>
<feature type="domain" description="SAM-dependent MTase RsmB/NOP-type" evidence="7">
    <location>
        <begin position="233"/>
        <end position="563"/>
    </location>
</feature>
<dbReference type="GO" id="GO:0032259">
    <property type="term" value="P:methylation"/>
    <property type="evidence" value="ECO:0007669"/>
    <property type="project" value="UniProtKB-KW"/>
</dbReference>
<feature type="binding site" evidence="5">
    <location>
        <position position="448"/>
    </location>
    <ligand>
        <name>S-adenosyl-L-methionine</name>
        <dbReference type="ChEBI" id="CHEBI:59789"/>
    </ligand>
</feature>
<keyword evidence="2 5" id="KW-0808">Transferase</keyword>
<keyword evidence="3 5" id="KW-0949">S-adenosyl-L-methionine</keyword>